<keyword evidence="3" id="KW-0804">Transcription</keyword>
<dbReference type="PROSITE" id="PS50949">
    <property type="entry name" value="HTH_GNTR"/>
    <property type="match status" value="1"/>
</dbReference>
<feature type="domain" description="HTH gntR-type" evidence="4">
    <location>
        <begin position="37"/>
        <end position="104"/>
    </location>
</feature>
<evidence type="ECO:0000313" key="6">
    <source>
        <dbReference type="Proteomes" id="UP000193335"/>
    </source>
</evidence>
<dbReference type="Pfam" id="PF07729">
    <property type="entry name" value="FCD"/>
    <property type="match status" value="1"/>
</dbReference>
<dbReference type="AlphaFoldDB" id="A0A1Y2JH40"/>
<dbReference type="Gene3D" id="1.10.10.10">
    <property type="entry name" value="Winged helix-like DNA-binding domain superfamily/Winged helix DNA-binding domain"/>
    <property type="match status" value="1"/>
</dbReference>
<dbReference type="Proteomes" id="UP000193335">
    <property type="component" value="Unassembled WGS sequence"/>
</dbReference>
<dbReference type="SMART" id="SM00345">
    <property type="entry name" value="HTH_GNTR"/>
    <property type="match status" value="1"/>
</dbReference>
<comment type="caution">
    <text evidence="5">The sequence shown here is derived from an EMBL/GenBank/DDBJ whole genome shotgun (WGS) entry which is preliminary data.</text>
</comment>
<name>A0A1Y2JH40_BRAJP</name>
<dbReference type="CDD" id="cd07377">
    <property type="entry name" value="WHTH_GntR"/>
    <property type="match status" value="1"/>
</dbReference>
<evidence type="ECO:0000313" key="5">
    <source>
        <dbReference type="EMBL" id="OSJ26613.1"/>
    </source>
</evidence>
<organism evidence="5 6">
    <name type="scientific">Bradyrhizobium japonicum</name>
    <dbReference type="NCBI Taxonomy" id="375"/>
    <lineage>
        <taxon>Bacteria</taxon>
        <taxon>Pseudomonadati</taxon>
        <taxon>Pseudomonadota</taxon>
        <taxon>Alphaproteobacteria</taxon>
        <taxon>Hyphomicrobiales</taxon>
        <taxon>Nitrobacteraceae</taxon>
        <taxon>Bradyrhizobium</taxon>
    </lineage>
</organism>
<dbReference type="PANTHER" id="PTHR43537">
    <property type="entry name" value="TRANSCRIPTIONAL REGULATOR, GNTR FAMILY"/>
    <property type="match status" value="1"/>
</dbReference>
<dbReference type="EMBL" id="NAFL01000276">
    <property type="protein sequence ID" value="OSJ26613.1"/>
    <property type="molecule type" value="Genomic_DNA"/>
</dbReference>
<sequence>MSICMRGASERRLSRMVRPFIALDLRIWYARFMDQTVDLSAQAEKTIREGIIRGTFGFGEKLSDRVLASSLGISRTPVREALASLAREGLVVIRPQSGTFVMVLDEESVRALCEMRTILELGALRILTDHPERLASAVSKQIAGGALAVEAKDVEEAERMDSAFHQAFVHAAENPLLTQAYQIITHKLDAIRHRLPPDLERMRSAVEQHRRIVDLTVTGRIGEANEELTSHLKIVQQLAMRIVGPLK</sequence>
<dbReference type="PRINTS" id="PR00035">
    <property type="entry name" value="HTHGNTR"/>
</dbReference>
<dbReference type="InterPro" id="IPR008920">
    <property type="entry name" value="TF_FadR/GntR_C"/>
</dbReference>
<dbReference type="Gene3D" id="1.20.120.530">
    <property type="entry name" value="GntR ligand-binding domain-like"/>
    <property type="match status" value="1"/>
</dbReference>
<dbReference type="Pfam" id="PF00392">
    <property type="entry name" value="GntR"/>
    <property type="match status" value="1"/>
</dbReference>
<evidence type="ECO:0000256" key="3">
    <source>
        <dbReference type="ARBA" id="ARBA00023163"/>
    </source>
</evidence>
<accession>A0A1Y2JH40</accession>
<dbReference type="InterPro" id="IPR011711">
    <property type="entry name" value="GntR_C"/>
</dbReference>
<gene>
    <name evidence="5" type="ORF">BSZ19_35770</name>
</gene>
<dbReference type="SUPFAM" id="SSF46785">
    <property type="entry name" value="Winged helix' DNA-binding domain"/>
    <property type="match status" value="1"/>
</dbReference>
<proteinExistence type="predicted"/>
<evidence type="ECO:0000256" key="1">
    <source>
        <dbReference type="ARBA" id="ARBA00023015"/>
    </source>
</evidence>
<evidence type="ECO:0000256" key="2">
    <source>
        <dbReference type="ARBA" id="ARBA00023125"/>
    </source>
</evidence>
<dbReference type="PANTHER" id="PTHR43537:SF51">
    <property type="entry name" value="HTH-TYPE TRANSCRIPTIONAL REGULATOR LGOR-RELATED"/>
    <property type="match status" value="1"/>
</dbReference>
<keyword evidence="1" id="KW-0805">Transcription regulation</keyword>
<dbReference type="SMART" id="SM00895">
    <property type="entry name" value="FCD"/>
    <property type="match status" value="1"/>
</dbReference>
<dbReference type="SUPFAM" id="SSF48008">
    <property type="entry name" value="GntR ligand-binding domain-like"/>
    <property type="match status" value="1"/>
</dbReference>
<keyword evidence="2" id="KW-0238">DNA-binding</keyword>
<dbReference type="InterPro" id="IPR036390">
    <property type="entry name" value="WH_DNA-bd_sf"/>
</dbReference>
<dbReference type="InterPro" id="IPR036388">
    <property type="entry name" value="WH-like_DNA-bd_sf"/>
</dbReference>
<dbReference type="InterPro" id="IPR000524">
    <property type="entry name" value="Tscrpt_reg_HTH_GntR"/>
</dbReference>
<evidence type="ECO:0000259" key="4">
    <source>
        <dbReference type="PROSITE" id="PS50949"/>
    </source>
</evidence>
<dbReference type="GO" id="GO:0003677">
    <property type="term" value="F:DNA binding"/>
    <property type="evidence" value="ECO:0007669"/>
    <property type="project" value="UniProtKB-KW"/>
</dbReference>
<dbReference type="GO" id="GO:0003700">
    <property type="term" value="F:DNA-binding transcription factor activity"/>
    <property type="evidence" value="ECO:0007669"/>
    <property type="project" value="InterPro"/>
</dbReference>
<protein>
    <recommendedName>
        <fullName evidence="4">HTH gntR-type domain-containing protein</fullName>
    </recommendedName>
</protein>
<reference evidence="5 6" key="1">
    <citation type="submission" date="2017-03" db="EMBL/GenBank/DDBJ databases">
        <title>Whole genome sequences of fourteen strains of Bradyrhizobium canariense and one strain of Bradyrhizobium japonicum isolated from Lupinus (Papilionoideae: Genisteae) species in Algeria.</title>
        <authorList>
            <person name="Crovadore J."/>
            <person name="Chekireb D."/>
            <person name="Brachmann A."/>
            <person name="Chablais R."/>
            <person name="Cochard B."/>
            <person name="Lefort F."/>
        </authorList>
    </citation>
    <scope>NUCLEOTIDE SEQUENCE [LARGE SCALE GENOMIC DNA]</scope>
    <source>
        <strain evidence="5 6">UBMA197</strain>
    </source>
</reference>